<keyword evidence="7" id="KW-1185">Reference proteome</keyword>
<evidence type="ECO:0000313" key="7">
    <source>
        <dbReference type="Proteomes" id="UP000034166"/>
    </source>
</evidence>
<protein>
    <recommendedName>
        <fullName evidence="5">FAD-binding domain-containing protein</fullName>
    </recommendedName>
</protein>
<organism evidence="6 7">
    <name type="scientific">Mesobacillus campisalis</name>
    <dbReference type="NCBI Taxonomy" id="1408103"/>
    <lineage>
        <taxon>Bacteria</taxon>
        <taxon>Bacillati</taxon>
        <taxon>Bacillota</taxon>
        <taxon>Bacilli</taxon>
        <taxon>Bacillales</taxon>
        <taxon>Bacillaceae</taxon>
        <taxon>Mesobacillus</taxon>
    </lineage>
</organism>
<dbReference type="GO" id="GO:0071949">
    <property type="term" value="F:FAD binding"/>
    <property type="evidence" value="ECO:0007669"/>
    <property type="project" value="InterPro"/>
</dbReference>
<dbReference type="Gene3D" id="3.50.50.60">
    <property type="entry name" value="FAD/NAD(P)-binding domain"/>
    <property type="match status" value="1"/>
</dbReference>
<keyword evidence="3" id="KW-0560">Oxidoreductase</keyword>
<keyword evidence="2" id="KW-0274">FAD</keyword>
<dbReference type="PATRIC" id="fig|1408103.3.peg.4986"/>
<comment type="caution">
    <text evidence="6">The sequence shown here is derived from an EMBL/GenBank/DDBJ whole genome shotgun (WGS) entry which is preliminary data.</text>
</comment>
<keyword evidence="1" id="KW-0285">Flavoprotein</keyword>
<evidence type="ECO:0000256" key="1">
    <source>
        <dbReference type="ARBA" id="ARBA00022630"/>
    </source>
</evidence>
<accession>A0A0M2SLA9</accession>
<dbReference type="PANTHER" id="PTHR46972">
    <property type="entry name" value="MONOOXYGENASE ASQM-RELATED"/>
    <property type="match status" value="1"/>
</dbReference>
<dbReference type="InterPro" id="IPR002938">
    <property type="entry name" value="FAD-bd"/>
</dbReference>
<feature type="domain" description="FAD-binding" evidence="5">
    <location>
        <begin position="138"/>
        <end position="180"/>
    </location>
</feature>
<evidence type="ECO:0000313" key="6">
    <source>
        <dbReference type="EMBL" id="KKK34441.1"/>
    </source>
</evidence>
<reference evidence="6 7" key="1">
    <citation type="submission" date="2015-04" db="EMBL/GenBank/DDBJ databases">
        <title>Taxonomic description and genome sequence of Bacillus campisalis sp. nov., a novel member of the genus Bacillus isolated from solar saltern.</title>
        <authorList>
            <person name="Mathan Kumar R."/>
            <person name="Kaur G."/>
            <person name="Kumar A."/>
            <person name="Singh N.K."/>
            <person name="Kaur N."/>
            <person name="Kumar N."/>
            <person name="Mayilraj S."/>
        </authorList>
    </citation>
    <scope>NUCLEOTIDE SEQUENCE [LARGE SCALE GENOMIC DNA]</scope>
    <source>
        <strain evidence="6 7">SA2-6</strain>
    </source>
</reference>
<dbReference type="Pfam" id="PF01494">
    <property type="entry name" value="FAD_binding_3"/>
    <property type="match status" value="1"/>
</dbReference>
<keyword evidence="4" id="KW-0503">Monooxygenase</keyword>
<evidence type="ECO:0000256" key="2">
    <source>
        <dbReference type="ARBA" id="ARBA00022827"/>
    </source>
</evidence>
<gene>
    <name evidence="6" type="ORF">WQ57_23115</name>
</gene>
<dbReference type="EMBL" id="LAYY01000097">
    <property type="protein sequence ID" value="KKK34441.1"/>
    <property type="molecule type" value="Genomic_DNA"/>
</dbReference>
<dbReference type="GO" id="GO:0004497">
    <property type="term" value="F:monooxygenase activity"/>
    <property type="evidence" value="ECO:0007669"/>
    <property type="project" value="UniProtKB-KW"/>
</dbReference>
<evidence type="ECO:0000259" key="5">
    <source>
        <dbReference type="Pfam" id="PF01494"/>
    </source>
</evidence>
<dbReference type="Proteomes" id="UP000034166">
    <property type="component" value="Unassembled WGS sequence"/>
</dbReference>
<dbReference type="PANTHER" id="PTHR46972:SF1">
    <property type="entry name" value="FAD DEPENDENT OXIDOREDUCTASE DOMAIN-CONTAINING PROTEIN"/>
    <property type="match status" value="1"/>
</dbReference>
<dbReference type="InterPro" id="IPR036188">
    <property type="entry name" value="FAD/NAD-bd_sf"/>
</dbReference>
<proteinExistence type="predicted"/>
<sequence>MLGRKGAKSAGVSAIAGKTLLTDYLRTTIFNDLLQGPAFALGPDGVSMFISVHDPLTIKNLESDPLIKSITVKEDPYIIWSVAASDNAFHSNLKKLNSSRLMDEASRLINGWDQGFGQIVGGSLKDSTSQFHFWFPNSLEPWYNDRITLIGDAIHPMPPTGGLGASTAIIDAVNLAEHLEQEKNPSTAFSKYQSLMLDYAPGFVDEARRPLLWQKRFSNNFIRKLAMSLFLPSVNTLIQVRNRLKKGRF</sequence>
<name>A0A0M2SLA9_9BACI</name>
<evidence type="ECO:0000256" key="3">
    <source>
        <dbReference type="ARBA" id="ARBA00023002"/>
    </source>
</evidence>
<dbReference type="AlphaFoldDB" id="A0A0M2SLA9"/>
<evidence type="ECO:0000256" key="4">
    <source>
        <dbReference type="ARBA" id="ARBA00023033"/>
    </source>
</evidence>
<dbReference type="SUPFAM" id="SSF51905">
    <property type="entry name" value="FAD/NAD(P)-binding domain"/>
    <property type="match status" value="1"/>
</dbReference>